<dbReference type="Gramene" id="KFK26478">
    <property type="protein sequence ID" value="KFK26478"/>
    <property type="gene ID" value="AALP_AA8G254400"/>
</dbReference>
<feature type="chain" id="PRO_5001821774" description="Reverse transcriptase zinc-binding domain-containing protein" evidence="1">
    <location>
        <begin position="17"/>
        <end position="114"/>
    </location>
</feature>
<dbReference type="EMBL" id="CM002876">
    <property type="protein sequence ID" value="KFK26478.1"/>
    <property type="molecule type" value="Genomic_DNA"/>
</dbReference>
<sequence>MSHLFFHCIFTQSVWSLAPFKEQLDSLTLQDILAGLLASKELICLPPTGIVPRPLFSWICWGLWTARNNKIFNNRFFTAEETLTKALQDSREWLMTQESDSIEAAINTDQDPDP</sequence>
<protein>
    <recommendedName>
        <fullName evidence="4">Reverse transcriptase zinc-binding domain-containing protein</fullName>
    </recommendedName>
</protein>
<reference evidence="3" key="1">
    <citation type="journal article" date="2015" name="Nat. Plants">
        <title>Genome expansion of Arabis alpina linked with retrotransposition and reduced symmetric DNA methylation.</title>
        <authorList>
            <person name="Willing E.M."/>
            <person name="Rawat V."/>
            <person name="Mandakova T."/>
            <person name="Maumus F."/>
            <person name="James G.V."/>
            <person name="Nordstroem K.J."/>
            <person name="Becker C."/>
            <person name="Warthmann N."/>
            <person name="Chica C."/>
            <person name="Szarzynska B."/>
            <person name="Zytnicki M."/>
            <person name="Albani M.C."/>
            <person name="Kiefer C."/>
            <person name="Bergonzi S."/>
            <person name="Castaings L."/>
            <person name="Mateos J.L."/>
            <person name="Berns M.C."/>
            <person name="Bujdoso N."/>
            <person name="Piofczyk T."/>
            <person name="de Lorenzo L."/>
            <person name="Barrero-Sicilia C."/>
            <person name="Mateos I."/>
            <person name="Piednoel M."/>
            <person name="Hagmann J."/>
            <person name="Chen-Min-Tao R."/>
            <person name="Iglesias-Fernandez R."/>
            <person name="Schuster S.C."/>
            <person name="Alonso-Blanco C."/>
            <person name="Roudier F."/>
            <person name="Carbonero P."/>
            <person name="Paz-Ares J."/>
            <person name="Davis S.J."/>
            <person name="Pecinka A."/>
            <person name="Quesneville H."/>
            <person name="Colot V."/>
            <person name="Lysak M.A."/>
            <person name="Weigel D."/>
            <person name="Coupland G."/>
            <person name="Schneeberger K."/>
        </authorList>
    </citation>
    <scope>NUCLEOTIDE SEQUENCE [LARGE SCALE GENOMIC DNA]</scope>
    <source>
        <strain evidence="3">cv. Pajares</strain>
    </source>
</reference>
<name>A0A087G9C6_ARAAL</name>
<dbReference type="OrthoDB" id="1113349at2759"/>
<keyword evidence="3" id="KW-1185">Reference proteome</keyword>
<evidence type="ECO:0000313" key="2">
    <source>
        <dbReference type="EMBL" id="KFK26478.1"/>
    </source>
</evidence>
<accession>A0A087G9C6</accession>
<dbReference type="eggNOG" id="KOG1075">
    <property type="taxonomic scope" value="Eukaryota"/>
</dbReference>
<dbReference type="Proteomes" id="UP000029120">
    <property type="component" value="Chromosome 8"/>
</dbReference>
<gene>
    <name evidence="2" type="ordered locus">AALP_Aa8g254400</name>
</gene>
<evidence type="ECO:0000313" key="3">
    <source>
        <dbReference type="Proteomes" id="UP000029120"/>
    </source>
</evidence>
<keyword evidence="1" id="KW-0732">Signal</keyword>
<evidence type="ECO:0000256" key="1">
    <source>
        <dbReference type="SAM" id="SignalP"/>
    </source>
</evidence>
<proteinExistence type="predicted"/>
<dbReference type="OMA" id="WICWGLW"/>
<feature type="signal peptide" evidence="1">
    <location>
        <begin position="1"/>
        <end position="16"/>
    </location>
</feature>
<dbReference type="AlphaFoldDB" id="A0A087G9C6"/>
<evidence type="ECO:0008006" key="4">
    <source>
        <dbReference type="Google" id="ProtNLM"/>
    </source>
</evidence>
<organism evidence="2 3">
    <name type="scientific">Arabis alpina</name>
    <name type="common">Alpine rock-cress</name>
    <dbReference type="NCBI Taxonomy" id="50452"/>
    <lineage>
        <taxon>Eukaryota</taxon>
        <taxon>Viridiplantae</taxon>
        <taxon>Streptophyta</taxon>
        <taxon>Embryophyta</taxon>
        <taxon>Tracheophyta</taxon>
        <taxon>Spermatophyta</taxon>
        <taxon>Magnoliopsida</taxon>
        <taxon>eudicotyledons</taxon>
        <taxon>Gunneridae</taxon>
        <taxon>Pentapetalae</taxon>
        <taxon>rosids</taxon>
        <taxon>malvids</taxon>
        <taxon>Brassicales</taxon>
        <taxon>Brassicaceae</taxon>
        <taxon>Arabideae</taxon>
        <taxon>Arabis</taxon>
    </lineage>
</organism>